<accession>A0A2L2LKW0</accession>
<feature type="binding site" evidence="3">
    <location>
        <position position="189"/>
    </location>
    <ligand>
        <name>substrate</name>
    </ligand>
</feature>
<feature type="active site" description="Nucleophile" evidence="2">
    <location>
        <position position="17"/>
    </location>
</feature>
<dbReference type="PANTHER" id="PTHR19288">
    <property type="entry name" value="4-NITROPHENYLPHOSPHATASE-RELATED"/>
    <property type="match status" value="1"/>
</dbReference>
<proteinExistence type="inferred from homology"/>
<evidence type="ECO:0000256" key="2">
    <source>
        <dbReference type="PIRSR" id="PIRSR000915-1"/>
    </source>
</evidence>
<evidence type="ECO:0000256" key="3">
    <source>
        <dbReference type="PIRSR" id="PIRSR000915-2"/>
    </source>
</evidence>
<dbReference type="Pfam" id="PF13344">
    <property type="entry name" value="Hydrolase_6"/>
    <property type="match status" value="1"/>
</dbReference>
<feature type="active site" description="Proton donor" evidence="2">
    <location>
        <position position="19"/>
    </location>
</feature>
<comment type="cofactor">
    <cofactor evidence="4">
        <name>Mg(2+)</name>
        <dbReference type="ChEBI" id="CHEBI:18420"/>
    </cofactor>
    <text evidence="4">Divalent metal ions. Mg(2+) is the most effective.</text>
</comment>
<dbReference type="GO" id="GO:0016791">
    <property type="term" value="F:phosphatase activity"/>
    <property type="evidence" value="ECO:0007669"/>
    <property type="project" value="TreeGrafter"/>
</dbReference>
<dbReference type="InterPro" id="IPR023214">
    <property type="entry name" value="HAD_sf"/>
</dbReference>
<dbReference type="GO" id="GO:0005737">
    <property type="term" value="C:cytoplasm"/>
    <property type="evidence" value="ECO:0007669"/>
    <property type="project" value="TreeGrafter"/>
</dbReference>
<dbReference type="InterPro" id="IPR006357">
    <property type="entry name" value="HAD-SF_hydro_IIA"/>
</dbReference>
<evidence type="ECO:0000313" key="6">
    <source>
        <dbReference type="Proteomes" id="UP000237717"/>
    </source>
</evidence>
<evidence type="ECO:0000313" key="5">
    <source>
        <dbReference type="EMBL" id="AVH44971.1"/>
    </source>
</evidence>
<organism evidence="5 6">
    <name type="scientific">Agrobacterium tumefaciens</name>
    <dbReference type="NCBI Taxonomy" id="358"/>
    <lineage>
        <taxon>Bacteria</taxon>
        <taxon>Pseudomonadati</taxon>
        <taxon>Pseudomonadota</taxon>
        <taxon>Alphaproteobacteria</taxon>
        <taxon>Hyphomicrobiales</taxon>
        <taxon>Rhizobiaceae</taxon>
        <taxon>Rhizobium/Agrobacterium group</taxon>
        <taxon>Agrobacterium</taxon>
        <taxon>Agrobacterium tumefaciens complex</taxon>
    </lineage>
</organism>
<feature type="binding site" evidence="4">
    <location>
        <position position="214"/>
    </location>
    <ligand>
        <name>Mg(2+)</name>
        <dbReference type="ChEBI" id="CHEBI:18420"/>
    </ligand>
</feature>
<dbReference type="GO" id="GO:0046872">
    <property type="term" value="F:metal ion binding"/>
    <property type="evidence" value="ECO:0007669"/>
    <property type="project" value="UniProtKB-KW"/>
</dbReference>
<dbReference type="Gene3D" id="3.40.50.1000">
    <property type="entry name" value="HAD superfamily/HAD-like"/>
    <property type="match status" value="2"/>
</dbReference>
<feature type="binding site" evidence="4">
    <location>
        <position position="17"/>
    </location>
    <ligand>
        <name>Mg(2+)</name>
        <dbReference type="ChEBI" id="CHEBI:18420"/>
    </ligand>
</feature>
<evidence type="ECO:0000256" key="1">
    <source>
        <dbReference type="PIRNR" id="PIRNR000915"/>
    </source>
</evidence>
<keyword evidence="4" id="KW-0479">Metal-binding</keyword>
<reference evidence="5 6" key="1">
    <citation type="submission" date="2018-02" db="EMBL/GenBank/DDBJ databases">
        <title>Complete genome sequence of Agrobacterium tumefaciens 1D1609.</title>
        <authorList>
            <person name="Cho S.-T."/>
            <person name="Haryono M."/>
            <person name="Chang H.-H."/>
            <person name="Santos M.N."/>
            <person name="Lai E.-M."/>
            <person name="Kuo C.-H."/>
        </authorList>
    </citation>
    <scope>NUCLEOTIDE SEQUENCE [LARGE SCALE GENOMIC DNA]</scope>
    <source>
        <strain evidence="5 6">1D1609</strain>
    </source>
</reference>
<dbReference type="NCBIfam" id="TIGR01460">
    <property type="entry name" value="HAD-SF-IIA"/>
    <property type="match status" value="1"/>
</dbReference>
<protein>
    <submittedName>
        <fullName evidence="5">4-nitrophenyl phosphatase</fullName>
    </submittedName>
</protein>
<evidence type="ECO:0000256" key="4">
    <source>
        <dbReference type="PIRSR" id="PIRSR000915-3"/>
    </source>
</evidence>
<dbReference type="PANTHER" id="PTHR19288:SF46">
    <property type="entry name" value="HALOACID DEHALOGENASE-LIKE HYDROLASE DOMAIN-CONTAINING PROTEIN 2"/>
    <property type="match status" value="1"/>
</dbReference>
<dbReference type="EMBL" id="CP026925">
    <property type="protein sequence ID" value="AVH44971.1"/>
    <property type="molecule type" value="Genomic_DNA"/>
</dbReference>
<feature type="binding site" evidence="4">
    <location>
        <position position="19"/>
    </location>
    <ligand>
        <name>Mg(2+)</name>
        <dbReference type="ChEBI" id="CHEBI:18420"/>
    </ligand>
</feature>
<keyword evidence="4" id="KW-0460">Magnesium</keyword>
<comment type="similarity">
    <text evidence="1">Belongs to the HAD-like hydrolase superfamily.</text>
</comment>
<dbReference type="PIRSF" id="PIRSF000915">
    <property type="entry name" value="PGP-type_phosphatase"/>
    <property type="match status" value="1"/>
</dbReference>
<dbReference type="RefSeq" id="WP_104680097.1">
    <property type="nucleotide sequence ID" value="NZ_CP026925.1"/>
</dbReference>
<dbReference type="AlphaFoldDB" id="A0A2L2LKW0"/>
<gene>
    <name evidence="5" type="ORF">At1D1609_49320</name>
</gene>
<dbReference type="Pfam" id="PF13242">
    <property type="entry name" value="Hydrolase_like"/>
    <property type="match status" value="1"/>
</dbReference>
<sequence length="262" mass="27798">MGKLENPWPVIRGVVSDLDGVVYRGKTPIDDAVKAFQAWKAEGVPFCFVTNNSTHTAEDVVSKLVSFGIDVTLDNVVTSAVTAAQLIRQRFPEGTRVFVIGAPSLKQAIAAANLEITEHEPSVVVMGLDREITHEKMRIAVDAILKGALLIGTNPDLLLPTPTGFEPGAGAILTAVATAARVKPIIVGKPEVHMIEAALKRIGTNRSFTLMIGDQIPTDIQAGKKAGLCSVLVTTGVPPVEDATLLPPDFTIATLREIPGVR</sequence>
<dbReference type="Proteomes" id="UP000237717">
    <property type="component" value="Chromosome II"/>
</dbReference>
<dbReference type="SUPFAM" id="SSF56784">
    <property type="entry name" value="HAD-like"/>
    <property type="match status" value="1"/>
</dbReference>
<dbReference type="InterPro" id="IPR036412">
    <property type="entry name" value="HAD-like_sf"/>
</dbReference>
<name>A0A2L2LKW0_AGRTU</name>